<feature type="binding site" evidence="16">
    <location>
        <position position="281"/>
    </location>
    <ligand>
        <name>substrate</name>
    </ligand>
</feature>
<evidence type="ECO:0000259" key="18">
    <source>
        <dbReference type="PROSITE" id="PS51747"/>
    </source>
</evidence>
<evidence type="ECO:0000256" key="15">
    <source>
        <dbReference type="PIRSR" id="PIRSR006769-1"/>
    </source>
</evidence>
<organism evidence="19 20">
    <name type="scientific">Staphylococcus microti</name>
    <dbReference type="NCBI Taxonomy" id="569857"/>
    <lineage>
        <taxon>Bacteria</taxon>
        <taxon>Bacillati</taxon>
        <taxon>Bacillota</taxon>
        <taxon>Bacilli</taxon>
        <taxon>Bacillales</taxon>
        <taxon>Staphylococcaceae</taxon>
        <taxon>Staphylococcus</taxon>
    </lineage>
</organism>
<dbReference type="Pfam" id="PF01872">
    <property type="entry name" value="RibD_C"/>
    <property type="match status" value="1"/>
</dbReference>
<dbReference type="NCBIfam" id="TIGR00326">
    <property type="entry name" value="eubact_ribD"/>
    <property type="match status" value="1"/>
</dbReference>
<gene>
    <name evidence="19" type="primary">ribD</name>
    <name evidence="19" type="ORF">NCTC13832_01484</name>
</gene>
<feature type="binding site" evidence="17">
    <location>
        <position position="50"/>
    </location>
    <ligand>
        <name>Zn(2+)</name>
        <dbReference type="ChEBI" id="CHEBI:29105"/>
        <note>catalytic</note>
    </ligand>
</feature>
<evidence type="ECO:0000313" key="19">
    <source>
        <dbReference type="EMBL" id="SUM57794.1"/>
    </source>
</evidence>
<comment type="pathway">
    <text evidence="3 14">Cofactor biosynthesis; riboflavin biosynthesis; 5-amino-6-(D-ribitylamino)uracil from GTP: step 3/4.</text>
</comment>
<dbReference type="UniPathway" id="UPA00275">
    <property type="reaction ID" value="UER00401"/>
</dbReference>
<dbReference type="EC" id="3.5.4.26" evidence="14"/>
<protein>
    <recommendedName>
        <fullName evidence="14">Riboflavin biosynthesis protein RibD</fullName>
    </recommendedName>
    <domain>
        <recommendedName>
            <fullName evidence="14">Diaminohydroxyphosphoribosylaminopyrimidine deaminase</fullName>
            <shortName evidence="14">DRAP deaminase</shortName>
            <ecNumber evidence="14">3.5.4.26</ecNumber>
        </recommendedName>
        <alternativeName>
            <fullName evidence="14">Riboflavin-specific deaminase</fullName>
        </alternativeName>
    </domain>
    <domain>
        <recommendedName>
            <fullName evidence="14">5-amino-6-(5-phosphoribosylamino)uracil reductase</fullName>
            <ecNumber evidence="14">1.1.1.193</ecNumber>
        </recommendedName>
        <alternativeName>
            <fullName evidence="14">HTP reductase</fullName>
        </alternativeName>
    </domain>
</protein>
<dbReference type="InterPro" id="IPR002125">
    <property type="entry name" value="CMP_dCMP_dom"/>
</dbReference>
<dbReference type="Proteomes" id="UP000254100">
    <property type="component" value="Unassembled WGS sequence"/>
</dbReference>
<name>A0A380GVJ1_9STAP</name>
<dbReference type="GO" id="GO:0008270">
    <property type="term" value="F:zinc ion binding"/>
    <property type="evidence" value="ECO:0007669"/>
    <property type="project" value="InterPro"/>
</dbReference>
<dbReference type="InterPro" id="IPR024072">
    <property type="entry name" value="DHFR-like_dom_sf"/>
</dbReference>
<dbReference type="EMBL" id="UHDT01000001">
    <property type="protein sequence ID" value="SUM57794.1"/>
    <property type="molecule type" value="Genomic_DNA"/>
</dbReference>
<evidence type="ECO:0000256" key="7">
    <source>
        <dbReference type="ARBA" id="ARBA00022723"/>
    </source>
</evidence>
<dbReference type="PANTHER" id="PTHR38011">
    <property type="entry name" value="DIHYDROFOLATE REDUCTASE FAMILY PROTEIN (AFU_ORTHOLOGUE AFUA_8G06820)"/>
    <property type="match status" value="1"/>
</dbReference>
<keyword evidence="10 14" id="KW-0560">Oxidoreductase</keyword>
<dbReference type="GO" id="GO:0008835">
    <property type="term" value="F:diaminohydroxyphosphoribosylaminopyrimidine deaminase activity"/>
    <property type="evidence" value="ECO:0007669"/>
    <property type="project" value="UniProtKB-EC"/>
</dbReference>
<dbReference type="EC" id="1.1.1.193" evidence="14"/>
<keyword evidence="11" id="KW-0511">Multifunctional enzyme</keyword>
<keyword evidence="7 14" id="KW-0479">Metal-binding</keyword>
<dbReference type="PROSITE" id="PS51747">
    <property type="entry name" value="CYT_DCMP_DEAMINASES_2"/>
    <property type="match status" value="1"/>
</dbReference>
<feature type="binding site" evidence="16">
    <location>
        <position position="198"/>
    </location>
    <ligand>
        <name>NADP(+)</name>
        <dbReference type="ChEBI" id="CHEBI:58349"/>
    </ligand>
</feature>
<dbReference type="PIRSF" id="PIRSF006769">
    <property type="entry name" value="RibD"/>
    <property type="match status" value="1"/>
</dbReference>
<dbReference type="SUPFAM" id="SSF53927">
    <property type="entry name" value="Cytidine deaminase-like"/>
    <property type="match status" value="1"/>
</dbReference>
<comment type="catalytic activity">
    <reaction evidence="12 14">
        <text>5-amino-6-(5-phospho-D-ribitylamino)uracil + NADP(+) = 5-amino-6-(5-phospho-D-ribosylamino)uracil + NADPH + H(+)</text>
        <dbReference type="Rhea" id="RHEA:17845"/>
        <dbReference type="ChEBI" id="CHEBI:15378"/>
        <dbReference type="ChEBI" id="CHEBI:57783"/>
        <dbReference type="ChEBI" id="CHEBI:58349"/>
        <dbReference type="ChEBI" id="CHEBI:58421"/>
        <dbReference type="ChEBI" id="CHEBI:58453"/>
        <dbReference type="EC" id="1.1.1.193"/>
    </reaction>
</comment>
<feature type="binding site" evidence="16">
    <location>
        <position position="202"/>
    </location>
    <ligand>
        <name>substrate</name>
    </ligand>
</feature>
<keyword evidence="8 14" id="KW-0862">Zinc</keyword>
<dbReference type="AlphaFoldDB" id="A0A380GVJ1"/>
<evidence type="ECO:0000256" key="6">
    <source>
        <dbReference type="ARBA" id="ARBA00022619"/>
    </source>
</evidence>
<dbReference type="InterPro" id="IPR016193">
    <property type="entry name" value="Cytidine_deaminase-like"/>
</dbReference>
<dbReference type="GO" id="GO:0009231">
    <property type="term" value="P:riboflavin biosynthetic process"/>
    <property type="evidence" value="ECO:0007669"/>
    <property type="project" value="UniProtKB-UniPathway"/>
</dbReference>
<comment type="similarity">
    <text evidence="5 14">In the C-terminal section; belongs to the HTP reductase family.</text>
</comment>
<evidence type="ECO:0000256" key="11">
    <source>
        <dbReference type="ARBA" id="ARBA00023268"/>
    </source>
</evidence>
<evidence type="ECO:0000256" key="10">
    <source>
        <dbReference type="ARBA" id="ARBA00023002"/>
    </source>
</evidence>
<dbReference type="InterPro" id="IPR050765">
    <property type="entry name" value="Riboflavin_Biosynth_HTPR"/>
</dbReference>
<comment type="pathway">
    <text evidence="2 14">Cofactor biosynthesis; riboflavin biosynthesis; 5-amino-6-(D-ribitylamino)uracil from GTP: step 2/4.</text>
</comment>
<dbReference type="CDD" id="cd01284">
    <property type="entry name" value="Riboflavin_deaminase-reductase"/>
    <property type="match status" value="1"/>
</dbReference>
<dbReference type="InterPro" id="IPR016192">
    <property type="entry name" value="APOBEC/CMP_deaminase_Zn-bd"/>
</dbReference>
<evidence type="ECO:0000256" key="14">
    <source>
        <dbReference type="PIRNR" id="PIRNR006769"/>
    </source>
</evidence>
<sequence>MTIKQYLEQAISLAEMVEGQTGVNPPVGAVIVKEGRIIGMGAHLKKGDKHAEIQAIDMAGQDNVKGATIYVSLEPCSHYGATPPCAARIIETGIQKVVYAARDITLPATGHDMMVEKGIDVYYEPHPRAEQLYAPFFTSKTASLPIVTVKVSASLDGKQATDHDESQWITSKAVKTDVFKLRHMHDAIVTGNGTLTADNPSLTVRTADGRHPARVILTRSGNINWDATLFHDHLAPVYVYTDNTALVSPLEHVNIVQLPNTETETVLHDLYNKGFGRVLIEAGPKLTSQFLASEFISTFILYLAPKIIGGQGKYQYFQTEGVTPLDQLNHFEIVHSEMIDTDMKLLMKRK</sequence>
<evidence type="ECO:0000256" key="12">
    <source>
        <dbReference type="ARBA" id="ARBA00049861"/>
    </source>
</evidence>
<evidence type="ECO:0000256" key="4">
    <source>
        <dbReference type="ARBA" id="ARBA00005259"/>
    </source>
</evidence>
<comment type="function">
    <text evidence="1 14">Converts 2,5-diamino-6-(ribosylamino)-4(3h)-pyrimidinone 5'-phosphate into 5-amino-6-(ribosylamino)-2,4(1h,3h)-pyrimidinedione 5'-phosphate.</text>
</comment>
<dbReference type="Pfam" id="PF00383">
    <property type="entry name" value="dCMP_cyt_deam_1"/>
    <property type="match status" value="1"/>
</dbReference>
<feature type="binding site" evidence="16">
    <location>
        <position position="168"/>
    </location>
    <ligand>
        <name>NADP(+)</name>
        <dbReference type="ChEBI" id="CHEBI:58349"/>
    </ligand>
</feature>
<evidence type="ECO:0000256" key="3">
    <source>
        <dbReference type="ARBA" id="ARBA00004910"/>
    </source>
</evidence>
<proteinExistence type="inferred from homology"/>
<feature type="binding site" evidence="16">
    <location>
        <position position="205"/>
    </location>
    <ligand>
        <name>substrate</name>
    </ligand>
</feature>
<comment type="similarity">
    <text evidence="4 14">In the N-terminal section; belongs to the cytidine and deoxycytidylate deaminase family.</text>
</comment>
<accession>A0A380GVJ1</accession>
<evidence type="ECO:0000256" key="16">
    <source>
        <dbReference type="PIRSR" id="PIRSR006769-2"/>
    </source>
</evidence>
<dbReference type="SUPFAM" id="SSF53597">
    <property type="entry name" value="Dihydrofolate reductase-like"/>
    <property type="match status" value="1"/>
</dbReference>
<feature type="binding site" evidence="17">
    <location>
        <position position="85"/>
    </location>
    <ligand>
        <name>Zn(2+)</name>
        <dbReference type="ChEBI" id="CHEBI:29105"/>
        <note>catalytic</note>
    </ligand>
</feature>
<evidence type="ECO:0000256" key="9">
    <source>
        <dbReference type="ARBA" id="ARBA00022857"/>
    </source>
</evidence>
<reference evidence="19 20" key="1">
    <citation type="submission" date="2018-06" db="EMBL/GenBank/DDBJ databases">
        <authorList>
            <consortium name="Pathogen Informatics"/>
            <person name="Doyle S."/>
        </authorList>
    </citation>
    <scope>NUCLEOTIDE SEQUENCE [LARGE SCALE GENOMIC DNA]</scope>
    <source>
        <strain evidence="19 20">NCTC13832</strain>
    </source>
</reference>
<comment type="cofactor">
    <cofactor evidence="14 17">
        <name>Zn(2+)</name>
        <dbReference type="ChEBI" id="CHEBI:29105"/>
    </cofactor>
    <text evidence="14 17">Binds 1 zinc ion.</text>
</comment>
<evidence type="ECO:0000256" key="13">
    <source>
        <dbReference type="ARBA" id="ARBA00049886"/>
    </source>
</evidence>
<dbReference type="InterPro" id="IPR004794">
    <property type="entry name" value="Eubact_RibD"/>
</dbReference>
<keyword evidence="6 14" id="KW-0686">Riboflavin biosynthesis</keyword>
<dbReference type="GO" id="GO:0008703">
    <property type="term" value="F:5-amino-6-(5-phosphoribosylamino)uracil reductase activity"/>
    <property type="evidence" value="ECO:0007669"/>
    <property type="project" value="UniProtKB-EC"/>
</dbReference>
<dbReference type="PANTHER" id="PTHR38011:SF7">
    <property type="entry name" value="2,5-DIAMINO-6-RIBOSYLAMINO-4(3H)-PYRIMIDINONE 5'-PHOSPHATE REDUCTASE"/>
    <property type="match status" value="1"/>
</dbReference>
<feature type="binding site" evidence="17">
    <location>
        <position position="76"/>
    </location>
    <ligand>
        <name>Zn(2+)</name>
        <dbReference type="ChEBI" id="CHEBI:29105"/>
        <note>catalytic</note>
    </ligand>
</feature>
<dbReference type="InterPro" id="IPR002734">
    <property type="entry name" value="RibDG_C"/>
</dbReference>
<evidence type="ECO:0000256" key="2">
    <source>
        <dbReference type="ARBA" id="ARBA00004882"/>
    </source>
</evidence>
<feature type="active site" description="Proton donor" evidence="15">
    <location>
        <position position="52"/>
    </location>
</feature>
<evidence type="ECO:0000313" key="20">
    <source>
        <dbReference type="Proteomes" id="UP000254100"/>
    </source>
</evidence>
<evidence type="ECO:0000256" key="1">
    <source>
        <dbReference type="ARBA" id="ARBA00002151"/>
    </source>
</evidence>
<feature type="domain" description="CMP/dCMP-type deaminase" evidence="18">
    <location>
        <begin position="1"/>
        <end position="113"/>
    </location>
</feature>
<evidence type="ECO:0000256" key="8">
    <source>
        <dbReference type="ARBA" id="ARBA00022833"/>
    </source>
</evidence>
<keyword evidence="14 19" id="KW-0378">Hydrolase</keyword>
<dbReference type="Gene3D" id="3.40.430.10">
    <property type="entry name" value="Dihydrofolate Reductase, subunit A"/>
    <property type="match status" value="1"/>
</dbReference>
<comment type="catalytic activity">
    <reaction evidence="13 14">
        <text>2,5-diamino-6-hydroxy-4-(5-phosphoribosylamino)-pyrimidine + H2O + H(+) = 5-amino-6-(5-phospho-D-ribosylamino)uracil + NH4(+)</text>
        <dbReference type="Rhea" id="RHEA:21868"/>
        <dbReference type="ChEBI" id="CHEBI:15377"/>
        <dbReference type="ChEBI" id="CHEBI:15378"/>
        <dbReference type="ChEBI" id="CHEBI:28938"/>
        <dbReference type="ChEBI" id="CHEBI:58453"/>
        <dbReference type="ChEBI" id="CHEBI:58614"/>
        <dbReference type="EC" id="3.5.4.26"/>
    </reaction>
</comment>
<feature type="binding site" evidence="16">
    <location>
        <position position="194"/>
    </location>
    <ligand>
        <name>NADP(+)</name>
        <dbReference type="ChEBI" id="CHEBI:58349"/>
    </ligand>
</feature>
<evidence type="ECO:0000256" key="17">
    <source>
        <dbReference type="PIRSR" id="PIRSR006769-3"/>
    </source>
</evidence>
<keyword evidence="9 14" id="KW-0521">NADP</keyword>
<evidence type="ECO:0000256" key="5">
    <source>
        <dbReference type="ARBA" id="ARBA00007417"/>
    </source>
</evidence>
<feature type="binding site" evidence="16">
    <location>
        <position position="182"/>
    </location>
    <ligand>
        <name>substrate</name>
    </ligand>
</feature>
<dbReference type="Gene3D" id="3.40.140.10">
    <property type="entry name" value="Cytidine Deaminase, domain 2"/>
    <property type="match status" value="1"/>
</dbReference>
<dbReference type="PROSITE" id="PS00903">
    <property type="entry name" value="CYT_DCMP_DEAMINASES_1"/>
    <property type="match status" value="1"/>
</dbReference>
<feature type="binding site" evidence="16">
    <location>
        <position position="166"/>
    </location>
    <ligand>
        <name>substrate</name>
    </ligand>
</feature>